<dbReference type="GO" id="GO:0042803">
    <property type="term" value="F:protein homodimerization activity"/>
    <property type="evidence" value="ECO:0007669"/>
    <property type="project" value="InterPro"/>
</dbReference>
<comment type="caution">
    <text evidence="7">The sequence shown here is derived from an EMBL/GenBank/DDBJ whole genome shotgun (WGS) entry which is preliminary data.</text>
</comment>
<reference evidence="7" key="2">
    <citation type="journal article" date="2021" name="PeerJ">
        <title>Extensive microbial diversity within the chicken gut microbiome revealed by metagenomics and culture.</title>
        <authorList>
            <person name="Gilroy R."/>
            <person name="Ravi A."/>
            <person name="Getino M."/>
            <person name="Pursley I."/>
            <person name="Horton D.L."/>
            <person name="Alikhan N.F."/>
            <person name="Baker D."/>
            <person name="Gharbi K."/>
            <person name="Hall N."/>
            <person name="Watson M."/>
            <person name="Adriaenssens E.M."/>
            <person name="Foster-Nyarko E."/>
            <person name="Jarju S."/>
            <person name="Secka A."/>
            <person name="Antonio M."/>
            <person name="Oren A."/>
            <person name="Chaudhuri R.R."/>
            <person name="La Ragione R."/>
            <person name="Hildebrand F."/>
            <person name="Pallen M.J."/>
        </authorList>
    </citation>
    <scope>NUCLEOTIDE SEQUENCE</scope>
    <source>
        <strain evidence="7">CHK186-9395</strain>
    </source>
</reference>
<dbReference type="PRINTS" id="PR00773">
    <property type="entry name" value="GRPEPROTEIN"/>
</dbReference>
<dbReference type="PANTHER" id="PTHR21237">
    <property type="entry name" value="GRPE PROTEIN"/>
    <property type="match status" value="1"/>
</dbReference>
<dbReference type="AlphaFoldDB" id="A0A9D1NEY9"/>
<evidence type="ECO:0000256" key="5">
    <source>
        <dbReference type="RuleBase" id="RU004478"/>
    </source>
</evidence>
<keyword evidence="2 3" id="KW-0143">Chaperone</keyword>
<dbReference type="PANTHER" id="PTHR21237:SF23">
    <property type="entry name" value="GRPE PROTEIN HOMOLOG, MITOCHONDRIAL"/>
    <property type="match status" value="1"/>
</dbReference>
<feature type="region of interest" description="Disordered" evidence="6">
    <location>
        <begin position="62"/>
        <end position="84"/>
    </location>
</feature>
<dbReference type="InterPro" id="IPR009012">
    <property type="entry name" value="GrpE_head"/>
</dbReference>
<dbReference type="Proteomes" id="UP000886861">
    <property type="component" value="Unassembled WGS sequence"/>
</dbReference>
<dbReference type="EMBL" id="DVOJ01000013">
    <property type="protein sequence ID" value="HIV01610.1"/>
    <property type="molecule type" value="Genomic_DNA"/>
</dbReference>
<dbReference type="PROSITE" id="PS01071">
    <property type="entry name" value="GRPE"/>
    <property type="match status" value="1"/>
</dbReference>
<dbReference type="GO" id="GO:0051082">
    <property type="term" value="F:unfolded protein binding"/>
    <property type="evidence" value="ECO:0007669"/>
    <property type="project" value="TreeGrafter"/>
</dbReference>
<evidence type="ECO:0000256" key="3">
    <source>
        <dbReference type="HAMAP-Rule" id="MF_01151"/>
    </source>
</evidence>
<gene>
    <name evidence="3 7" type="primary">grpE</name>
    <name evidence="7" type="ORF">IAA62_03555</name>
</gene>
<dbReference type="Gene3D" id="2.30.22.10">
    <property type="entry name" value="Head domain of nucleotide exchange factor GrpE"/>
    <property type="match status" value="1"/>
</dbReference>
<comment type="subcellular location">
    <subcellularLocation>
        <location evidence="3">Cytoplasm</location>
    </subcellularLocation>
</comment>
<keyword evidence="3" id="KW-0963">Cytoplasm</keyword>
<dbReference type="Pfam" id="PF01025">
    <property type="entry name" value="GrpE"/>
    <property type="match status" value="1"/>
</dbReference>
<accession>A0A9D1NEY9</accession>
<comment type="similarity">
    <text evidence="1 3 5">Belongs to the GrpE family.</text>
</comment>
<dbReference type="SUPFAM" id="SSF51064">
    <property type="entry name" value="Head domain of nucleotide exchange factor GrpE"/>
    <property type="match status" value="1"/>
</dbReference>
<name>A0A9D1NEY9_9FIRM</name>
<dbReference type="HAMAP" id="MF_01151">
    <property type="entry name" value="GrpE"/>
    <property type="match status" value="1"/>
</dbReference>
<evidence type="ECO:0000256" key="6">
    <source>
        <dbReference type="SAM" id="MobiDB-lite"/>
    </source>
</evidence>
<dbReference type="CDD" id="cd00446">
    <property type="entry name" value="GrpE"/>
    <property type="match status" value="1"/>
</dbReference>
<organism evidence="7 8">
    <name type="scientific">Candidatus Caccopulliclostridium gallistercoris</name>
    <dbReference type="NCBI Taxonomy" id="2840719"/>
    <lineage>
        <taxon>Bacteria</taxon>
        <taxon>Bacillati</taxon>
        <taxon>Bacillota</taxon>
        <taxon>Clostridia</taxon>
        <taxon>Candidatus Caccopulliclostridium</taxon>
    </lineage>
</organism>
<evidence type="ECO:0000256" key="4">
    <source>
        <dbReference type="RuleBase" id="RU000639"/>
    </source>
</evidence>
<dbReference type="Gene3D" id="3.90.20.20">
    <property type="match status" value="1"/>
</dbReference>
<keyword evidence="3 4" id="KW-0346">Stress response</keyword>
<dbReference type="GO" id="GO:0006457">
    <property type="term" value="P:protein folding"/>
    <property type="evidence" value="ECO:0007669"/>
    <property type="project" value="InterPro"/>
</dbReference>
<dbReference type="InterPro" id="IPR000740">
    <property type="entry name" value="GrpE"/>
</dbReference>
<reference evidence="7" key="1">
    <citation type="submission" date="2020-10" db="EMBL/GenBank/DDBJ databases">
        <authorList>
            <person name="Gilroy R."/>
        </authorList>
    </citation>
    <scope>NUCLEOTIDE SEQUENCE</scope>
    <source>
        <strain evidence="7">CHK186-9395</strain>
    </source>
</reference>
<comment type="subunit">
    <text evidence="3">Homodimer.</text>
</comment>
<evidence type="ECO:0000313" key="7">
    <source>
        <dbReference type="EMBL" id="HIV01610.1"/>
    </source>
</evidence>
<dbReference type="GO" id="GO:0000774">
    <property type="term" value="F:adenyl-nucleotide exchange factor activity"/>
    <property type="evidence" value="ECO:0007669"/>
    <property type="project" value="InterPro"/>
</dbReference>
<dbReference type="InterPro" id="IPR013805">
    <property type="entry name" value="GrpE_CC"/>
</dbReference>
<protein>
    <recommendedName>
        <fullName evidence="3 4">Protein GrpE</fullName>
    </recommendedName>
    <alternativeName>
        <fullName evidence="3">HSP-70 cofactor</fullName>
    </alternativeName>
</protein>
<evidence type="ECO:0000256" key="1">
    <source>
        <dbReference type="ARBA" id="ARBA00009054"/>
    </source>
</evidence>
<dbReference type="GO" id="GO:0051087">
    <property type="term" value="F:protein-folding chaperone binding"/>
    <property type="evidence" value="ECO:0007669"/>
    <property type="project" value="InterPro"/>
</dbReference>
<sequence>MKHRIKPLKDEEKSLEESEAACECEEESSDTCTCEKENHENCGCNKEYSDCKHEHEHECSKNGEHEHGEHCKHNHENSHHNTSKEEEYLNMARVIQADFDNFRKKSYEQILQARQEGEIEAIEAFLPALDSFNEAKKMITDEKILQGVEMIEKKILEALKMLGVEKIEAEGKPFNHNLHNAIAITHDNSLDNDVVQAEYQAGYKFKDKVIRYSQVIVNKKEEK</sequence>
<proteinExistence type="inferred from homology"/>
<evidence type="ECO:0000256" key="2">
    <source>
        <dbReference type="ARBA" id="ARBA00023186"/>
    </source>
</evidence>
<comment type="function">
    <text evidence="3 4">Participates actively in the response to hyperosmotic and heat shock by preventing the aggregation of stress-denatured proteins, in association with DnaK and GrpE. It is the nucleotide exchange factor for DnaK and may function as a thermosensor. Unfolded proteins bind initially to DnaJ; upon interaction with the DnaJ-bound protein, DnaK hydrolyzes its bound ATP, resulting in the formation of a stable complex. GrpE releases ADP from DnaK; ATP binding to DnaK triggers the release of the substrate protein, thus completing the reaction cycle. Several rounds of ATP-dependent interactions between DnaJ, DnaK and GrpE are required for fully efficient folding.</text>
</comment>
<dbReference type="GO" id="GO:0005737">
    <property type="term" value="C:cytoplasm"/>
    <property type="evidence" value="ECO:0007669"/>
    <property type="project" value="UniProtKB-SubCell"/>
</dbReference>
<evidence type="ECO:0000313" key="8">
    <source>
        <dbReference type="Proteomes" id="UP000886861"/>
    </source>
</evidence>
<dbReference type="SUPFAM" id="SSF58014">
    <property type="entry name" value="Coiled-coil domain of nucleotide exchange factor GrpE"/>
    <property type="match status" value="1"/>
</dbReference>